<accession>A0ABD4DZR1</accession>
<evidence type="ECO:0000313" key="3">
    <source>
        <dbReference type="Proteomes" id="UP000057910"/>
    </source>
</evidence>
<dbReference type="Proteomes" id="UP000057910">
    <property type="component" value="Unassembled WGS sequence"/>
</dbReference>
<protein>
    <recommendedName>
        <fullName evidence="1">HTH cro/C1-type domain-containing protein</fullName>
    </recommendedName>
</protein>
<sequence length="66" mass="7349">MQISADIRALREKAGLTQKQIGDAIGRTQAHVSHMENHPAKKPRTSAEVVEGIKRLKRKYAKKLAS</sequence>
<feature type="domain" description="HTH cro/C1-type" evidence="1">
    <location>
        <begin position="7"/>
        <end position="37"/>
    </location>
</feature>
<dbReference type="InterPro" id="IPR001387">
    <property type="entry name" value="Cro/C1-type_HTH"/>
</dbReference>
<name>A0ABD4DZR1_9BURK</name>
<dbReference type="AlphaFoldDB" id="A0ABD4DZR1"/>
<organism evidence="2 3">
    <name type="scientific">Burkholderia ubonensis</name>
    <dbReference type="NCBI Taxonomy" id="101571"/>
    <lineage>
        <taxon>Bacteria</taxon>
        <taxon>Pseudomonadati</taxon>
        <taxon>Pseudomonadota</taxon>
        <taxon>Betaproteobacteria</taxon>
        <taxon>Burkholderiales</taxon>
        <taxon>Burkholderiaceae</taxon>
        <taxon>Burkholderia</taxon>
        <taxon>Burkholderia cepacia complex</taxon>
    </lineage>
</organism>
<dbReference type="SUPFAM" id="SSF47413">
    <property type="entry name" value="lambda repressor-like DNA-binding domains"/>
    <property type="match status" value="1"/>
</dbReference>
<dbReference type="RefSeq" id="WP_060040337.1">
    <property type="nucleotide sequence ID" value="NZ_LPAD01000071.1"/>
</dbReference>
<dbReference type="PROSITE" id="PS50943">
    <property type="entry name" value="HTH_CROC1"/>
    <property type="match status" value="1"/>
</dbReference>
<dbReference type="Gene3D" id="1.10.260.40">
    <property type="entry name" value="lambda repressor-like DNA-binding domains"/>
    <property type="match status" value="1"/>
</dbReference>
<dbReference type="InterPro" id="IPR010982">
    <property type="entry name" value="Lambda_DNA-bd_dom_sf"/>
</dbReference>
<comment type="caution">
    <text evidence="2">The sequence shown here is derived from an EMBL/GenBank/DDBJ whole genome shotgun (WGS) entry which is preliminary data.</text>
</comment>
<proteinExistence type="predicted"/>
<reference evidence="2 3" key="1">
    <citation type="submission" date="2015-11" db="EMBL/GenBank/DDBJ databases">
        <title>Expanding the genomic diversity of Burkholderia species for the development of highly accurate diagnostics.</title>
        <authorList>
            <person name="Sahl J."/>
            <person name="Keim P."/>
            <person name="Wagner D."/>
        </authorList>
    </citation>
    <scope>NUCLEOTIDE SEQUENCE [LARGE SCALE GENOMIC DNA]</scope>
    <source>
        <strain evidence="2 3">MSMB1585WGS</strain>
    </source>
</reference>
<evidence type="ECO:0000313" key="2">
    <source>
        <dbReference type="EMBL" id="KVN83473.1"/>
    </source>
</evidence>
<gene>
    <name evidence="2" type="ORF">WJ68_16305</name>
</gene>
<dbReference type="EMBL" id="LPAD01000071">
    <property type="protein sequence ID" value="KVN83473.1"/>
    <property type="molecule type" value="Genomic_DNA"/>
</dbReference>
<dbReference type="CDD" id="cd00093">
    <property type="entry name" value="HTH_XRE"/>
    <property type="match status" value="1"/>
</dbReference>
<dbReference type="Pfam" id="PF13560">
    <property type="entry name" value="HTH_31"/>
    <property type="match status" value="1"/>
</dbReference>
<evidence type="ECO:0000259" key="1">
    <source>
        <dbReference type="PROSITE" id="PS50943"/>
    </source>
</evidence>